<accession>A0ABP0XWW8</accession>
<dbReference type="SUPFAM" id="SSF46689">
    <property type="entry name" value="Homeodomain-like"/>
    <property type="match status" value="1"/>
</dbReference>
<evidence type="ECO:0000256" key="1">
    <source>
        <dbReference type="ARBA" id="ARBA00023015"/>
    </source>
</evidence>
<proteinExistence type="predicted"/>
<dbReference type="Proteomes" id="UP001642487">
    <property type="component" value="Chromosome 11"/>
</dbReference>
<feature type="region of interest" description="Disordered" evidence="4">
    <location>
        <begin position="1"/>
        <end position="21"/>
    </location>
</feature>
<dbReference type="SMART" id="SM00717">
    <property type="entry name" value="SANT"/>
    <property type="match status" value="1"/>
</dbReference>
<sequence>MTSSLSSSSSSSTSSSWSSKQNKMFENALTVYDKDSPDRWQKLARIIGGKTAEEVKRHYEMLVEDVHNIETGKIPLPNYSKHYSYNNFLDEEQRQSLFLFLKPFIIEGSKATMIFKTIRRWK</sequence>
<gene>
    <name evidence="6" type="ORF">CITCOLO1_LOCUS4350</name>
</gene>
<dbReference type="EMBL" id="OZ021745">
    <property type="protein sequence ID" value="CAK9312654.1"/>
    <property type="molecule type" value="Genomic_DNA"/>
</dbReference>
<evidence type="ECO:0000256" key="4">
    <source>
        <dbReference type="SAM" id="MobiDB-lite"/>
    </source>
</evidence>
<dbReference type="InterPro" id="IPR009057">
    <property type="entry name" value="Homeodomain-like_sf"/>
</dbReference>
<protein>
    <recommendedName>
        <fullName evidence="5">Myb-like domain-containing protein</fullName>
    </recommendedName>
</protein>
<dbReference type="PROSITE" id="PS50090">
    <property type="entry name" value="MYB_LIKE"/>
    <property type="match status" value="1"/>
</dbReference>
<name>A0ABP0XWW8_9ROSI</name>
<dbReference type="InterPro" id="IPR001005">
    <property type="entry name" value="SANT/Myb"/>
</dbReference>
<evidence type="ECO:0000256" key="3">
    <source>
        <dbReference type="ARBA" id="ARBA00023242"/>
    </source>
</evidence>
<keyword evidence="3" id="KW-0539">Nucleus</keyword>
<organism evidence="6 7">
    <name type="scientific">Citrullus colocynthis</name>
    <name type="common">colocynth</name>
    <dbReference type="NCBI Taxonomy" id="252529"/>
    <lineage>
        <taxon>Eukaryota</taxon>
        <taxon>Viridiplantae</taxon>
        <taxon>Streptophyta</taxon>
        <taxon>Embryophyta</taxon>
        <taxon>Tracheophyta</taxon>
        <taxon>Spermatophyta</taxon>
        <taxon>Magnoliopsida</taxon>
        <taxon>eudicotyledons</taxon>
        <taxon>Gunneridae</taxon>
        <taxon>Pentapetalae</taxon>
        <taxon>rosids</taxon>
        <taxon>fabids</taxon>
        <taxon>Cucurbitales</taxon>
        <taxon>Cucurbitaceae</taxon>
        <taxon>Benincaseae</taxon>
        <taxon>Citrullus</taxon>
    </lineage>
</organism>
<dbReference type="InterPro" id="IPR044636">
    <property type="entry name" value="RADIALIS-like"/>
</dbReference>
<keyword evidence="7" id="KW-1185">Reference proteome</keyword>
<reference evidence="6 7" key="1">
    <citation type="submission" date="2024-03" db="EMBL/GenBank/DDBJ databases">
        <authorList>
            <person name="Gkanogiannis A."/>
            <person name="Becerra Lopez-Lavalle L."/>
        </authorList>
    </citation>
    <scope>NUCLEOTIDE SEQUENCE [LARGE SCALE GENOMIC DNA]</scope>
</reference>
<feature type="domain" description="Myb-like" evidence="5">
    <location>
        <begin position="9"/>
        <end position="63"/>
    </location>
</feature>
<dbReference type="Gene3D" id="1.10.10.60">
    <property type="entry name" value="Homeodomain-like"/>
    <property type="match status" value="1"/>
</dbReference>
<dbReference type="PANTHER" id="PTHR43952">
    <property type="entry name" value="MYB FAMILY TRANSCRIPTION FACTOR-RELATED"/>
    <property type="match status" value="1"/>
</dbReference>
<evidence type="ECO:0000313" key="7">
    <source>
        <dbReference type="Proteomes" id="UP001642487"/>
    </source>
</evidence>
<feature type="compositionally biased region" description="Low complexity" evidence="4">
    <location>
        <begin position="1"/>
        <end position="19"/>
    </location>
</feature>
<keyword evidence="2" id="KW-0804">Transcription</keyword>
<dbReference type="PANTHER" id="PTHR43952:SF72">
    <property type="entry name" value="MYB-LIKE DOMAIN-CONTAINING PROTEIN"/>
    <property type="match status" value="1"/>
</dbReference>
<keyword evidence="1" id="KW-0805">Transcription regulation</keyword>
<dbReference type="CDD" id="cd00167">
    <property type="entry name" value="SANT"/>
    <property type="match status" value="1"/>
</dbReference>
<evidence type="ECO:0000256" key="2">
    <source>
        <dbReference type="ARBA" id="ARBA00023163"/>
    </source>
</evidence>
<evidence type="ECO:0000313" key="6">
    <source>
        <dbReference type="EMBL" id="CAK9312654.1"/>
    </source>
</evidence>
<evidence type="ECO:0000259" key="5">
    <source>
        <dbReference type="PROSITE" id="PS50090"/>
    </source>
</evidence>